<comment type="caution">
    <text evidence="3">The sequence shown here is derived from an EMBL/GenBank/DDBJ whole genome shotgun (WGS) entry which is preliminary data.</text>
</comment>
<feature type="region of interest" description="Disordered" evidence="1">
    <location>
        <begin position="100"/>
        <end position="124"/>
    </location>
</feature>
<keyword evidence="4" id="KW-1185">Reference proteome</keyword>
<dbReference type="RefSeq" id="WP_173136707.1">
    <property type="nucleotide sequence ID" value="NZ_JABMKX010000010.1"/>
</dbReference>
<evidence type="ECO:0000313" key="3">
    <source>
        <dbReference type="EMBL" id="NQX47480.1"/>
    </source>
</evidence>
<proteinExistence type="predicted"/>
<reference evidence="3 4" key="1">
    <citation type="submission" date="2020-05" db="EMBL/GenBank/DDBJ databases">
        <title>Paenibacillus glebae, sp. nov., Paenibacillus humi sp. nov., Paenibacillus pedi sp. nov., Paenibacillus terrestris sp. nov. and Paenibacillus terricola sp. nov., isolated from a forest top soil sample.</title>
        <authorList>
            <person name="Qi S."/>
            <person name="Carlier A."/>
            <person name="Cnockaert M."/>
            <person name="Vandamme P."/>
        </authorList>
    </citation>
    <scope>NUCLEOTIDE SEQUENCE [LARGE SCALE GENOMIC DNA]</scope>
    <source>
        <strain evidence="3 4">LMG 29502</strain>
    </source>
</reference>
<accession>A0ABX2DSU0</accession>
<feature type="chain" id="PRO_5047426130" description="Copper amine oxidase-like N-terminal domain-containing protein" evidence="2">
    <location>
        <begin position="25"/>
        <end position="232"/>
    </location>
</feature>
<feature type="signal peptide" evidence="2">
    <location>
        <begin position="1"/>
        <end position="24"/>
    </location>
</feature>
<protein>
    <recommendedName>
        <fullName evidence="5">Copper amine oxidase-like N-terminal domain-containing protein</fullName>
    </recommendedName>
</protein>
<name>A0ABX2DSU0_9BACL</name>
<evidence type="ECO:0000256" key="1">
    <source>
        <dbReference type="SAM" id="MobiDB-lite"/>
    </source>
</evidence>
<gene>
    <name evidence="3" type="ORF">HQN87_19280</name>
</gene>
<keyword evidence="2" id="KW-0732">Signal</keyword>
<sequence length="232" mass="24278">MRKKWLIAAVVTGLTVTGSAGVYAGTKLQEIKAYLNHSLGIVVDGTPYWMKDGNGKTLTPITYNGLTYLPVQSIASVLKVPINYDAANYKVRIGAGSGDIPAPAPTPTPAPGTSTGGGNTAPVVEGTARPVNLPKDFPIPVDALIAITLDTDAGGLKKSAFTYSTQETLETMGFVYSEYSRIKTLDNASESVSASNVRITGRLGGTSPVSITGKASTTRPGYNLFTITWSES</sequence>
<evidence type="ECO:0008006" key="5">
    <source>
        <dbReference type="Google" id="ProtNLM"/>
    </source>
</evidence>
<dbReference type="Proteomes" id="UP000711047">
    <property type="component" value="Unassembled WGS sequence"/>
</dbReference>
<organism evidence="3 4">
    <name type="scientific">Paenibacillus tritici</name>
    <dbReference type="NCBI Taxonomy" id="1873425"/>
    <lineage>
        <taxon>Bacteria</taxon>
        <taxon>Bacillati</taxon>
        <taxon>Bacillota</taxon>
        <taxon>Bacilli</taxon>
        <taxon>Bacillales</taxon>
        <taxon>Paenibacillaceae</taxon>
        <taxon>Paenibacillus</taxon>
    </lineage>
</organism>
<dbReference type="EMBL" id="JABMKX010000010">
    <property type="protein sequence ID" value="NQX47480.1"/>
    <property type="molecule type" value="Genomic_DNA"/>
</dbReference>
<evidence type="ECO:0000313" key="4">
    <source>
        <dbReference type="Proteomes" id="UP000711047"/>
    </source>
</evidence>
<evidence type="ECO:0000256" key="2">
    <source>
        <dbReference type="SAM" id="SignalP"/>
    </source>
</evidence>